<dbReference type="InterPro" id="IPR029063">
    <property type="entry name" value="SAM-dependent_MTases_sf"/>
</dbReference>
<accession>A0ABT7QLP9</accession>
<evidence type="ECO:0000313" key="1">
    <source>
        <dbReference type="EMBL" id="MDM5147577.1"/>
    </source>
</evidence>
<evidence type="ECO:0000313" key="2">
    <source>
        <dbReference type="Proteomes" id="UP001168167"/>
    </source>
</evidence>
<dbReference type="GO" id="GO:0032259">
    <property type="term" value="P:methylation"/>
    <property type="evidence" value="ECO:0007669"/>
    <property type="project" value="UniProtKB-KW"/>
</dbReference>
<name>A0ABT7QLP9_9GAMM</name>
<keyword evidence="2" id="KW-1185">Reference proteome</keyword>
<keyword evidence="1" id="KW-0808">Transferase</keyword>
<dbReference type="SUPFAM" id="SSF53335">
    <property type="entry name" value="S-adenosyl-L-methionine-dependent methyltransferases"/>
    <property type="match status" value="1"/>
</dbReference>
<dbReference type="GO" id="GO:0008168">
    <property type="term" value="F:methyltransferase activity"/>
    <property type="evidence" value="ECO:0007669"/>
    <property type="project" value="UniProtKB-KW"/>
</dbReference>
<dbReference type="EMBL" id="JANQAO010000002">
    <property type="protein sequence ID" value="MDM5147577.1"/>
    <property type="molecule type" value="Genomic_DNA"/>
</dbReference>
<dbReference type="Proteomes" id="UP001168167">
    <property type="component" value="Unassembled WGS sequence"/>
</dbReference>
<proteinExistence type="predicted"/>
<protein>
    <submittedName>
        <fullName evidence="1">Methyltransferase</fullName>
    </submittedName>
</protein>
<reference evidence="1" key="1">
    <citation type="submission" date="2022-08" db="EMBL/GenBank/DDBJ databases">
        <authorList>
            <person name="Dzunkova M."/>
            <person name="La Clair J."/>
            <person name="Tyml T."/>
            <person name="Doud D."/>
            <person name="Schulz F."/>
            <person name="Piquer S."/>
            <person name="Porcel Sanchis D."/>
            <person name="Osborn A."/>
            <person name="Robinson D."/>
            <person name="Louie K.B."/>
            <person name="Bowen B.P."/>
            <person name="Bowers R."/>
            <person name="Lee J."/>
            <person name="Arnau Llombart V."/>
            <person name="Diaz Villanueva W."/>
            <person name="Gosliner T."/>
            <person name="Northen T."/>
            <person name="Cheng J.-F."/>
            <person name="Burkart M.D."/>
            <person name="Woyke T."/>
        </authorList>
    </citation>
    <scope>NUCLEOTIDE SEQUENCE</scope>
    <source>
        <strain evidence="1">Df01</strain>
    </source>
</reference>
<reference evidence="1" key="2">
    <citation type="journal article" date="2023" name="Microbiome">
        <title>Synthase-selected sorting approach identifies a beta-lactone synthase in a nudibranch symbiotic bacterium.</title>
        <authorList>
            <person name="Dzunkova M."/>
            <person name="La Clair J.J."/>
            <person name="Tyml T."/>
            <person name="Doud D."/>
            <person name="Schulz F."/>
            <person name="Piquer-Esteban S."/>
            <person name="Porcel Sanchis D."/>
            <person name="Osborn A."/>
            <person name="Robinson D."/>
            <person name="Louie K.B."/>
            <person name="Bowen B.P."/>
            <person name="Bowers R.M."/>
            <person name="Lee J."/>
            <person name="Arnau V."/>
            <person name="Diaz-Villanueva W."/>
            <person name="Stepanauskas R."/>
            <person name="Gosliner T."/>
            <person name="Date S.V."/>
            <person name="Northen T.R."/>
            <person name="Cheng J.F."/>
            <person name="Burkart M.D."/>
            <person name="Woyke T."/>
        </authorList>
    </citation>
    <scope>NUCLEOTIDE SEQUENCE</scope>
    <source>
        <strain evidence="1">Df01</strain>
    </source>
</reference>
<comment type="caution">
    <text evidence="1">The sequence shown here is derived from an EMBL/GenBank/DDBJ whole genome shotgun (WGS) entry which is preliminary data.</text>
</comment>
<gene>
    <name evidence="1" type="ORF">NQX30_04230</name>
</gene>
<sequence>MTSKPIANTGSFRDPVNRIYQTAEGRILRGLDKTAAAHCAKLITQPFFQEWVSAGKIVKTIHAVDDADTAAVRADGWAEVVEHAPVPFVSYPYEWAFFMLQDAALLQLELLETAMQNSWTIKDATPYNIQWQGAKPIFIDVPSIVPAVAGEPWLAYRQFCMLFLYPLMLKAHLNIDFNGSLRADLDGISPSTAAKYFGGWRRFKSGVMAHVHLPASVENSILKRERDRAPAQKREVKPQSEAMIFGLVQGVRNTVRKLRPGQQHSAWSHYAQTHSYADADIQAKREFVARHAATQQRQIVWDLGANTGDFSRLCALHAQTVVAVDSDIEAVERMYVKEKETTNGNILPLVMNLANMSPNQGWAGKERAAFDARQKPQLVLCLALVHHLRIAANIPMPLFLDWLHNLGADAIVEFVGRDDEMTKKLLLNKKEQYDDYNLAAFEAELKKRFTIRESLVVKGGSRQLYYLEFRK</sequence>
<dbReference type="Gene3D" id="3.40.50.150">
    <property type="entry name" value="Vaccinia Virus protein VP39"/>
    <property type="match status" value="1"/>
</dbReference>
<organism evidence="1 2">
    <name type="scientific">Candidatus Doriopsillibacter californiensis</name>
    <dbReference type="NCBI Taxonomy" id="2970740"/>
    <lineage>
        <taxon>Bacteria</taxon>
        <taxon>Pseudomonadati</taxon>
        <taxon>Pseudomonadota</taxon>
        <taxon>Gammaproteobacteria</taxon>
        <taxon>Candidatus Tethybacterales</taxon>
        <taxon>Candidatus Persebacteraceae</taxon>
        <taxon>Candidatus Doriopsillibacter</taxon>
    </lineage>
</organism>
<keyword evidence="1" id="KW-0489">Methyltransferase</keyword>